<dbReference type="SUPFAM" id="SSF88946">
    <property type="entry name" value="Sigma2 domain of RNA polymerase sigma factors"/>
    <property type="match status" value="1"/>
</dbReference>
<name>A0AAU7AR24_9ACTN</name>
<keyword evidence="4" id="KW-0238">DNA-binding</keyword>
<dbReference type="InterPro" id="IPR007627">
    <property type="entry name" value="RNA_pol_sigma70_r2"/>
</dbReference>
<reference evidence="8" key="1">
    <citation type="submission" date="2022-12" db="EMBL/GenBank/DDBJ databases">
        <title>Paraconexibacter alkalitolerans sp. nov. and Baekduia alba sp. nov., isolated from soil and emended description of the genera Paraconexibacter (Chun et al., 2020) and Baekduia (An et al., 2020).</title>
        <authorList>
            <person name="Vieira S."/>
            <person name="Huber K.J."/>
            <person name="Geppert A."/>
            <person name="Wolf J."/>
            <person name="Neumann-Schaal M."/>
            <person name="Muesken M."/>
            <person name="Overmann J."/>
        </authorList>
    </citation>
    <scope>NUCLEOTIDE SEQUENCE</scope>
    <source>
        <strain evidence="8">AEG42_29</strain>
    </source>
</reference>
<dbReference type="KEGG" id="parq:DSM112329_00948"/>
<dbReference type="InterPro" id="IPR014284">
    <property type="entry name" value="RNA_pol_sigma-70_dom"/>
</dbReference>
<proteinExistence type="inferred from homology"/>
<protein>
    <submittedName>
        <fullName evidence="8">ECF RNA polymerase sigma factor SigM</fullName>
    </submittedName>
</protein>
<dbReference type="AlphaFoldDB" id="A0AAU7AR24"/>
<dbReference type="InterPro" id="IPR039425">
    <property type="entry name" value="RNA_pol_sigma-70-like"/>
</dbReference>
<dbReference type="Pfam" id="PF04542">
    <property type="entry name" value="Sigma70_r2"/>
    <property type="match status" value="1"/>
</dbReference>
<dbReference type="GO" id="GO:0003677">
    <property type="term" value="F:DNA binding"/>
    <property type="evidence" value="ECO:0007669"/>
    <property type="project" value="UniProtKB-KW"/>
</dbReference>
<dbReference type="InterPro" id="IPR013325">
    <property type="entry name" value="RNA_pol_sigma_r2"/>
</dbReference>
<dbReference type="PANTHER" id="PTHR43133">
    <property type="entry name" value="RNA POLYMERASE ECF-TYPE SIGMA FACTO"/>
    <property type="match status" value="1"/>
</dbReference>
<dbReference type="Gene3D" id="1.10.1740.10">
    <property type="match status" value="1"/>
</dbReference>
<dbReference type="InterPro" id="IPR036388">
    <property type="entry name" value="WH-like_DNA-bd_sf"/>
</dbReference>
<dbReference type="Pfam" id="PF08281">
    <property type="entry name" value="Sigma70_r4_2"/>
    <property type="match status" value="1"/>
</dbReference>
<evidence type="ECO:0000259" key="7">
    <source>
        <dbReference type="Pfam" id="PF08281"/>
    </source>
</evidence>
<dbReference type="GO" id="GO:0006352">
    <property type="term" value="P:DNA-templated transcription initiation"/>
    <property type="evidence" value="ECO:0007669"/>
    <property type="project" value="InterPro"/>
</dbReference>
<evidence type="ECO:0000256" key="4">
    <source>
        <dbReference type="ARBA" id="ARBA00023125"/>
    </source>
</evidence>
<keyword evidence="3" id="KW-0731">Sigma factor</keyword>
<evidence type="ECO:0000256" key="3">
    <source>
        <dbReference type="ARBA" id="ARBA00023082"/>
    </source>
</evidence>
<dbReference type="EMBL" id="CP114014">
    <property type="protein sequence ID" value="XAY04119.1"/>
    <property type="molecule type" value="Genomic_DNA"/>
</dbReference>
<gene>
    <name evidence="8" type="primary">sigM_1</name>
    <name evidence="8" type="ORF">DSM112329_00948</name>
</gene>
<evidence type="ECO:0000256" key="2">
    <source>
        <dbReference type="ARBA" id="ARBA00023015"/>
    </source>
</evidence>
<evidence type="ECO:0000256" key="1">
    <source>
        <dbReference type="ARBA" id="ARBA00010641"/>
    </source>
</evidence>
<evidence type="ECO:0000259" key="6">
    <source>
        <dbReference type="Pfam" id="PF04542"/>
    </source>
</evidence>
<dbReference type="InterPro" id="IPR013324">
    <property type="entry name" value="RNA_pol_sigma_r3/r4-like"/>
</dbReference>
<dbReference type="Gene3D" id="1.10.10.10">
    <property type="entry name" value="Winged helix-like DNA-binding domain superfamily/Winged helix DNA-binding domain"/>
    <property type="match status" value="1"/>
</dbReference>
<evidence type="ECO:0000313" key="8">
    <source>
        <dbReference type="EMBL" id="XAY04119.1"/>
    </source>
</evidence>
<feature type="domain" description="RNA polymerase sigma factor 70 region 4 type 2" evidence="7">
    <location>
        <begin position="125"/>
        <end position="173"/>
    </location>
</feature>
<comment type="similarity">
    <text evidence="1">Belongs to the sigma-70 factor family. ECF subfamily.</text>
</comment>
<sequence>MMATIGLRTGRRQTSRVDARAVDFERVWQENLTVVHRFVTHMVRDAVLAEDITATAFERAWRHWDSFDPRRGRPSTWLCHIARNLAVDYLRRAGRTVATEHDALDRLAPASTDRIWEGLPPTMIAAVGRLSAVEREIVVMRVLLDFSCEEAAEVVGVSKTACSTYLSRALLKLRGGLPDLAPAGLS</sequence>
<keyword evidence="5" id="KW-0804">Transcription</keyword>
<dbReference type="SUPFAM" id="SSF88659">
    <property type="entry name" value="Sigma3 and sigma4 domains of RNA polymerase sigma factors"/>
    <property type="match status" value="1"/>
</dbReference>
<keyword evidence="2" id="KW-0805">Transcription regulation</keyword>
<dbReference type="CDD" id="cd06171">
    <property type="entry name" value="Sigma70_r4"/>
    <property type="match status" value="1"/>
</dbReference>
<organism evidence="8">
    <name type="scientific">Paraconexibacter sp. AEG42_29</name>
    <dbReference type="NCBI Taxonomy" id="2997339"/>
    <lineage>
        <taxon>Bacteria</taxon>
        <taxon>Bacillati</taxon>
        <taxon>Actinomycetota</taxon>
        <taxon>Thermoleophilia</taxon>
        <taxon>Solirubrobacterales</taxon>
        <taxon>Paraconexibacteraceae</taxon>
        <taxon>Paraconexibacter</taxon>
    </lineage>
</organism>
<evidence type="ECO:0000256" key="5">
    <source>
        <dbReference type="ARBA" id="ARBA00023163"/>
    </source>
</evidence>
<dbReference type="GO" id="GO:0016987">
    <property type="term" value="F:sigma factor activity"/>
    <property type="evidence" value="ECO:0007669"/>
    <property type="project" value="UniProtKB-KW"/>
</dbReference>
<dbReference type="NCBIfam" id="TIGR02937">
    <property type="entry name" value="sigma70-ECF"/>
    <property type="match status" value="1"/>
</dbReference>
<accession>A0AAU7AR24</accession>
<feature type="domain" description="RNA polymerase sigma-70 region 2" evidence="6">
    <location>
        <begin position="29"/>
        <end position="96"/>
    </location>
</feature>
<dbReference type="PANTHER" id="PTHR43133:SF8">
    <property type="entry name" value="RNA POLYMERASE SIGMA FACTOR HI_1459-RELATED"/>
    <property type="match status" value="1"/>
</dbReference>
<dbReference type="InterPro" id="IPR013249">
    <property type="entry name" value="RNA_pol_sigma70_r4_t2"/>
</dbReference>